<dbReference type="eggNOG" id="COG0841">
    <property type="taxonomic scope" value="Bacteria"/>
</dbReference>
<feature type="compositionally biased region" description="Basic and acidic residues" evidence="1">
    <location>
        <begin position="1084"/>
        <end position="1095"/>
    </location>
</feature>
<feature type="transmembrane region" description="Helical" evidence="2">
    <location>
        <begin position="1005"/>
        <end position="1023"/>
    </location>
</feature>
<feature type="transmembrane region" description="Helical" evidence="2">
    <location>
        <begin position="386"/>
        <end position="404"/>
    </location>
</feature>
<evidence type="ECO:0000313" key="4">
    <source>
        <dbReference type="EMBL" id="QTZ91550.1"/>
    </source>
</evidence>
<dbReference type="SUPFAM" id="SSF82693">
    <property type="entry name" value="Multidrug efflux transporter AcrB pore domain, PN1, PN2, PC1 and PC2 subdomains"/>
    <property type="match status" value="2"/>
</dbReference>
<dbReference type="KEGG" id="sauh:SU9_008695"/>
<keyword evidence="2" id="KW-1133">Transmembrane helix</keyword>
<dbReference type="Proteomes" id="UP000009036">
    <property type="component" value="Chromosome"/>
</dbReference>
<dbReference type="Gene3D" id="3.30.70.1430">
    <property type="entry name" value="Multidrug efflux transporter AcrB pore domain"/>
    <property type="match status" value="2"/>
</dbReference>
<dbReference type="Gene3D" id="3.30.2090.10">
    <property type="entry name" value="Multidrug efflux transporter AcrB TolC docking domain, DN and DC subdomains"/>
    <property type="match status" value="3"/>
</dbReference>
<dbReference type="OrthoDB" id="3306666at2"/>
<proteinExistence type="predicted"/>
<organism evidence="3">
    <name type="scientific">Streptomyces auratus AGR0001</name>
    <dbReference type="NCBI Taxonomy" id="1160718"/>
    <lineage>
        <taxon>Bacteria</taxon>
        <taxon>Bacillati</taxon>
        <taxon>Actinomycetota</taxon>
        <taxon>Actinomycetes</taxon>
        <taxon>Kitasatosporales</taxon>
        <taxon>Streptomycetaceae</taxon>
        <taxon>Streptomyces</taxon>
    </lineage>
</organism>
<name>J1RJR8_9ACTN</name>
<evidence type="ECO:0000313" key="3">
    <source>
        <dbReference type="EMBL" id="EJJ04639.1"/>
    </source>
</evidence>
<feature type="region of interest" description="Disordered" evidence="1">
    <location>
        <begin position="1067"/>
        <end position="1095"/>
    </location>
</feature>
<protein>
    <submittedName>
        <fullName evidence="3">Acriflavin resistance protein</fullName>
    </submittedName>
    <submittedName>
        <fullName evidence="4">Efflux RND transporter permease subunit</fullName>
    </submittedName>
</protein>
<feature type="compositionally biased region" description="Polar residues" evidence="1">
    <location>
        <begin position="315"/>
        <end position="326"/>
    </location>
</feature>
<dbReference type="PANTHER" id="PTHR32063">
    <property type="match status" value="1"/>
</dbReference>
<dbReference type="GO" id="GO:0042910">
    <property type="term" value="F:xenobiotic transmembrane transporter activity"/>
    <property type="evidence" value="ECO:0007669"/>
    <property type="project" value="TreeGrafter"/>
</dbReference>
<reference evidence="3" key="1">
    <citation type="journal article" date="2012" name="J. Bacteriol.">
        <title>Genome Sequence of Streptomyces auratus Strain AGR0001, a Phoslactomycin-Producing Actinomycete.</title>
        <authorList>
            <person name="Han X."/>
            <person name="Li M."/>
            <person name="Ding Z."/>
            <person name="Zhao J."/>
            <person name="Ji K."/>
            <person name="Wen M."/>
            <person name="Lu T."/>
        </authorList>
    </citation>
    <scope>NUCLEOTIDE SEQUENCE [LARGE SCALE GENOMIC DNA]</scope>
    <source>
        <strain evidence="3">AGR0001</strain>
    </source>
</reference>
<dbReference type="STRING" id="1160718.SU9_22805"/>
<feature type="transmembrane region" description="Helical" evidence="2">
    <location>
        <begin position="1035"/>
        <end position="1060"/>
    </location>
</feature>
<keyword evidence="2" id="KW-0812">Transmembrane</keyword>
<evidence type="ECO:0000256" key="2">
    <source>
        <dbReference type="SAM" id="Phobius"/>
    </source>
</evidence>
<gene>
    <name evidence="4" type="ORF">SU9_008695</name>
    <name evidence="3" type="ORF">SU9_22805</name>
</gene>
<dbReference type="HOGENOM" id="CLU_002755_1_2_11"/>
<dbReference type="Pfam" id="PF00873">
    <property type="entry name" value="ACR_tran"/>
    <property type="match status" value="2"/>
</dbReference>
<dbReference type="InterPro" id="IPR027463">
    <property type="entry name" value="AcrB_DN_DC_subdom"/>
</dbReference>
<keyword evidence="2" id="KW-0472">Membrane</keyword>
<feature type="transmembrane region" description="Helical" evidence="2">
    <location>
        <begin position="904"/>
        <end position="923"/>
    </location>
</feature>
<dbReference type="Gene3D" id="1.20.1640.10">
    <property type="entry name" value="Multidrug efflux transporter AcrB transmembrane domain"/>
    <property type="match status" value="3"/>
</dbReference>
<reference evidence="4" key="2">
    <citation type="submission" date="2021-04" db="EMBL/GenBank/DDBJ databases">
        <authorList>
            <person name="Wen M.-L."/>
            <person name="Han X.-L."/>
            <person name="Xiong J."/>
        </authorList>
    </citation>
    <scope>NUCLEOTIDE SEQUENCE</scope>
    <source>
        <strain evidence="4">AGR0001</strain>
    </source>
</reference>
<dbReference type="PATRIC" id="fig|1160718.3.peg.4611"/>
<evidence type="ECO:0000313" key="5">
    <source>
        <dbReference type="Proteomes" id="UP000009036"/>
    </source>
</evidence>
<dbReference type="GO" id="GO:0005886">
    <property type="term" value="C:plasma membrane"/>
    <property type="evidence" value="ECO:0007669"/>
    <property type="project" value="TreeGrafter"/>
</dbReference>
<feature type="transmembrane region" description="Helical" evidence="2">
    <location>
        <begin position="930"/>
        <end position="950"/>
    </location>
</feature>
<dbReference type="InterPro" id="IPR001036">
    <property type="entry name" value="Acrflvin-R"/>
</dbReference>
<feature type="region of interest" description="Disordered" evidence="1">
    <location>
        <begin position="251"/>
        <end position="329"/>
    </location>
</feature>
<dbReference type="SUPFAM" id="SSF82714">
    <property type="entry name" value="Multidrug efflux transporter AcrB TolC docking domain, DN and DC subdomains"/>
    <property type="match status" value="1"/>
</dbReference>
<sequence>MSWLSRLSLVQRGLIALMSIVAIAFGAIAIPQLKQQLLPSIELPMVSVLAPYQGASPDVVEKQVIEPLEDGVQGVDGIKSVTSTSSEGSGVIMAQFDYGNDSKRLVADVQQAVNRARAKLPKDVDPQVVSGSTDDIPTVVLAVSSDSKDQQTLADQLNRSVVPDLKNIDGVSQVTVDGVQDRIVAVTPDDKKLAAAGLSAQSLGQALQNGGTSVPAGSFAEGGKSKTVQVGAGFTSVAQIKDLTLAPSAGGGAGAGASAGGGAGAGASAGGGPSAGGGAGAGAGAAAGGAPAAGGARASEPVRLGDVATVKEEQATPTSLTRTNGKPSLGVMVTMDKDGSAVAISDAVKDKLPKIRQDLGKGTHLTVASDQGPQVSKSIDSLTTEGLLGLAMAVIVILVFLLSLRSTLVTAVSIPLSVVITLIVLWTGDLSLNMLTLGALTIAIGRVVDDSIVVLENIKRHLGYGEERREAILSAVKEVSGAITSSTLTTVAVFLPIGVVGGMIGALFGSFSLTVTVALLSSLIVSLTVVPVLSYWFLRAPKLPEGTTVDDLRRAAEEKEAESPLQRLYVPVLRFATRRRFTSLVIAVVILLGTMGMGPLLKTNFLDQGSQDTLTLKQELKPGTSLDAADKQAKKVEKLLGSNDDIADYQVTVGSSGFMAAFGGGTGANQASYQLKLKDSADSGKVTDDLRAGLDKLGSSIGDTTFSTGGGFGNQNLSVVVKAGDAGVLKQASEQVRKTVAGLDHVTDVQSDLSASVPRISVKPNAKAAAAGYDQTTLGAAVTQAVRGTESGKAVLDDTERDIVIKAAHPATTEDDLKNLAVPTPSGPAKLSSLATVRTVPGPVQMTRIDGARSATVTAKPTGDNTGAVSAELQKKIDALKLPDGATAKIGGVSQDQSDAFSSLGLAMLAAIAIVFMLLVATFRSLIQPMILLVSIPFAATGAIGLLVATGTPLGVPAMIGMLMLIGIVVTNAIVLIDLINQYRSQGHGVVEAVIEGGRHRLRPILMTALATIMALLPMALSITGDGGFISQPLAVVVIGGLITSTLLTLLLVPTLYAMIELRKERRAKKKAAKRNDTSGPQAGKDDRTPEPATV</sequence>
<feature type="transmembrane region" description="Helical" evidence="2">
    <location>
        <begin position="956"/>
        <end position="977"/>
    </location>
</feature>
<dbReference type="AlphaFoldDB" id="J1RJR8"/>
<dbReference type="PRINTS" id="PR00702">
    <property type="entry name" value="ACRIFLAVINRP"/>
</dbReference>
<feature type="transmembrane region" description="Helical" evidence="2">
    <location>
        <begin position="581"/>
        <end position="601"/>
    </location>
</feature>
<dbReference type="RefSeq" id="WP_006606074.1">
    <property type="nucleotide sequence ID" value="NZ_CP072931.1"/>
</dbReference>
<dbReference type="EMBL" id="AJGV01000135">
    <property type="protein sequence ID" value="EJJ04639.1"/>
    <property type="molecule type" value="Genomic_DNA"/>
</dbReference>
<keyword evidence="5" id="KW-1185">Reference proteome</keyword>
<feature type="transmembrane region" description="Helical" evidence="2">
    <location>
        <begin position="411"/>
        <end position="428"/>
    </location>
</feature>
<accession>J1RJR8</accession>
<dbReference type="EMBL" id="CP072931">
    <property type="protein sequence ID" value="QTZ91550.1"/>
    <property type="molecule type" value="Genomic_DNA"/>
</dbReference>
<feature type="compositionally biased region" description="Gly residues" evidence="1">
    <location>
        <begin position="251"/>
        <end position="287"/>
    </location>
</feature>
<dbReference type="Gene3D" id="3.30.70.1320">
    <property type="entry name" value="Multidrug efflux transporter AcrB pore domain like"/>
    <property type="match status" value="2"/>
</dbReference>
<feature type="transmembrane region" description="Helical" evidence="2">
    <location>
        <begin position="479"/>
        <end position="508"/>
    </location>
</feature>
<dbReference type="SUPFAM" id="SSF82866">
    <property type="entry name" value="Multidrug efflux transporter AcrB transmembrane domain"/>
    <property type="match status" value="2"/>
</dbReference>
<dbReference type="Gene3D" id="3.30.70.1440">
    <property type="entry name" value="Multidrug efflux transporter AcrB pore domain"/>
    <property type="match status" value="1"/>
</dbReference>
<feature type="transmembrane region" description="Helical" evidence="2">
    <location>
        <begin position="434"/>
        <end position="458"/>
    </location>
</feature>
<dbReference type="PANTHER" id="PTHR32063:SF0">
    <property type="entry name" value="SWARMING MOTILITY PROTEIN SWRC"/>
    <property type="match status" value="1"/>
</dbReference>
<evidence type="ECO:0000256" key="1">
    <source>
        <dbReference type="SAM" id="MobiDB-lite"/>
    </source>
</evidence>
<feature type="transmembrane region" description="Helical" evidence="2">
    <location>
        <begin position="514"/>
        <end position="538"/>
    </location>
</feature>